<dbReference type="Pfam" id="PF13561">
    <property type="entry name" value="adh_short_C2"/>
    <property type="match status" value="1"/>
</dbReference>
<dbReference type="Proteomes" id="UP001596406">
    <property type="component" value="Unassembled WGS sequence"/>
</dbReference>
<dbReference type="NCBIfam" id="NF005559">
    <property type="entry name" value="PRK07231.1"/>
    <property type="match status" value="1"/>
</dbReference>
<protein>
    <submittedName>
        <fullName evidence="3">SDR family oxidoreductase</fullName>
    </submittedName>
</protein>
<dbReference type="FunFam" id="3.40.50.720:FF:000084">
    <property type="entry name" value="Short-chain dehydrogenase reductase"/>
    <property type="match status" value="1"/>
</dbReference>
<dbReference type="InterPro" id="IPR020904">
    <property type="entry name" value="Sc_DH/Rdtase_CS"/>
</dbReference>
<comment type="similarity">
    <text evidence="1">Belongs to the short-chain dehydrogenases/reductases (SDR) family.</text>
</comment>
<dbReference type="PANTHER" id="PTHR42760:SF133">
    <property type="entry name" value="3-OXOACYL-[ACYL-CARRIER-PROTEIN] REDUCTASE"/>
    <property type="match status" value="1"/>
</dbReference>
<dbReference type="Gene3D" id="3.40.50.720">
    <property type="entry name" value="NAD(P)-binding Rossmann-like Domain"/>
    <property type="match status" value="1"/>
</dbReference>
<organism evidence="3 4">
    <name type="scientific">Halomarina ordinaria</name>
    <dbReference type="NCBI Taxonomy" id="3033939"/>
    <lineage>
        <taxon>Archaea</taxon>
        <taxon>Methanobacteriati</taxon>
        <taxon>Methanobacteriota</taxon>
        <taxon>Stenosarchaea group</taxon>
        <taxon>Halobacteria</taxon>
        <taxon>Halobacteriales</taxon>
        <taxon>Natronomonadaceae</taxon>
        <taxon>Halomarina</taxon>
    </lineage>
</organism>
<sequence length="259" mass="27063">MPELLTGKTAVVTGASSGNGRAIARRFAEEGCNVVVADVQSDPREGGEPTHELVPTETDASATYVECDVTSRDDLERAVEAADEFGGLDVMVNNAGIVGPVAEVTDVDPDDYRGLMAVNLDGVYFGAQVAARRLKERDEGGSIVNMSSVAGIDGYGDITPYSAAKGAVRLLTYALAADLGQYGIRVNAIHPGVIETAMTTDDMPMIGTQEGEAIRETLPLQRYGQPEDVANAAVFLASDLASYVTAESLVVDGGMVNTA</sequence>
<dbReference type="PANTHER" id="PTHR42760">
    <property type="entry name" value="SHORT-CHAIN DEHYDROGENASES/REDUCTASES FAMILY MEMBER"/>
    <property type="match status" value="1"/>
</dbReference>
<dbReference type="PRINTS" id="PR00081">
    <property type="entry name" value="GDHRDH"/>
</dbReference>
<accession>A0ABD5UCR6</accession>
<gene>
    <name evidence="3" type="ORF">ACFQHK_11285</name>
</gene>
<dbReference type="RefSeq" id="WP_304448757.1">
    <property type="nucleotide sequence ID" value="NZ_JARRAH010000001.1"/>
</dbReference>
<evidence type="ECO:0000313" key="3">
    <source>
        <dbReference type="EMBL" id="MFC6837087.1"/>
    </source>
</evidence>
<reference evidence="3 4" key="1">
    <citation type="journal article" date="2019" name="Int. J. Syst. Evol. Microbiol.">
        <title>The Global Catalogue of Microorganisms (GCM) 10K type strain sequencing project: providing services to taxonomists for standard genome sequencing and annotation.</title>
        <authorList>
            <consortium name="The Broad Institute Genomics Platform"/>
            <consortium name="The Broad Institute Genome Sequencing Center for Infectious Disease"/>
            <person name="Wu L."/>
            <person name="Ma J."/>
        </authorList>
    </citation>
    <scope>NUCLEOTIDE SEQUENCE [LARGE SCALE GENOMIC DNA]</scope>
    <source>
        <strain evidence="3 4">PSRA2</strain>
    </source>
</reference>
<name>A0ABD5UCR6_9EURY</name>
<evidence type="ECO:0000256" key="1">
    <source>
        <dbReference type="ARBA" id="ARBA00006484"/>
    </source>
</evidence>
<evidence type="ECO:0000313" key="4">
    <source>
        <dbReference type="Proteomes" id="UP001596406"/>
    </source>
</evidence>
<dbReference type="AlphaFoldDB" id="A0ABD5UCR6"/>
<comment type="caution">
    <text evidence="3">The sequence shown here is derived from an EMBL/GenBank/DDBJ whole genome shotgun (WGS) entry which is preliminary data.</text>
</comment>
<dbReference type="InterPro" id="IPR036291">
    <property type="entry name" value="NAD(P)-bd_dom_sf"/>
</dbReference>
<evidence type="ECO:0000256" key="2">
    <source>
        <dbReference type="ARBA" id="ARBA00023002"/>
    </source>
</evidence>
<dbReference type="PROSITE" id="PS00061">
    <property type="entry name" value="ADH_SHORT"/>
    <property type="match status" value="1"/>
</dbReference>
<dbReference type="InterPro" id="IPR002347">
    <property type="entry name" value="SDR_fam"/>
</dbReference>
<dbReference type="GO" id="GO:0016491">
    <property type="term" value="F:oxidoreductase activity"/>
    <property type="evidence" value="ECO:0007669"/>
    <property type="project" value="UniProtKB-KW"/>
</dbReference>
<dbReference type="EMBL" id="JBHSXM010000001">
    <property type="protein sequence ID" value="MFC6837087.1"/>
    <property type="molecule type" value="Genomic_DNA"/>
</dbReference>
<proteinExistence type="inferred from homology"/>
<dbReference type="SUPFAM" id="SSF51735">
    <property type="entry name" value="NAD(P)-binding Rossmann-fold domains"/>
    <property type="match status" value="1"/>
</dbReference>
<dbReference type="PRINTS" id="PR00080">
    <property type="entry name" value="SDRFAMILY"/>
</dbReference>
<keyword evidence="2" id="KW-0560">Oxidoreductase</keyword>
<keyword evidence="4" id="KW-1185">Reference proteome</keyword>
<dbReference type="CDD" id="cd05233">
    <property type="entry name" value="SDR_c"/>
    <property type="match status" value="1"/>
</dbReference>